<sequence length="138" mass="15501">MTKELWINLPVKDINRSKAFFTALGFTFDPRHGDSDQAAGLIIGEKKMMVMLFTEPNFRAFTGHEVADTARGSEILLSFDAESREEVDEIARKAREAGGTIFGQPAEHQGWMYGCGFADPDGHRWNALFMDMSKLPQQ</sequence>
<dbReference type="PROSITE" id="PS51819">
    <property type="entry name" value="VOC"/>
    <property type="match status" value="1"/>
</dbReference>
<reference evidence="2 3" key="1">
    <citation type="submission" date="2019-09" db="EMBL/GenBank/DDBJ databases">
        <title>Genome sequence of Adhaeribacter sp. M2.</title>
        <authorList>
            <person name="Srinivasan S."/>
        </authorList>
    </citation>
    <scope>NUCLEOTIDE SEQUENCE [LARGE SCALE GENOMIC DNA]</scope>
    <source>
        <strain evidence="2 3">M2</strain>
    </source>
</reference>
<dbReference type="Proteomes" id="UP000326570">
    <property type="component" value="Unassembled WGS sequence"/>
</dbReference>
<name>A0A5N1J4Y9_9BACT</name>
<dbReference type="Pfam" id="PF00903">
    <property type="entry name" value="Glyoxalase"/>
    <property type="match status" value="1"/>
</dbReference>
<comment type="caution">
    <text evidence="2">The sequence shown here is derived from an EMBL/GenBank/DDBJ whole genome shotgun (WGS) entry which is preliminary data.</text>
</comment>
<keyword evidence="3" id="KW-1185">Reference proteome</keyword>
<keyword evidence="2" id="KW-0560">Oxidoreductase</keyword>
<keyword evidence="2" id="KW-0223">Dioxygenase</keyword>
<dbReference type="Gene3D" id="3.10.180.10">
    <property type="entry name" value="2,3-Dihydroxybiphenyl 1,2-Dioxygenase, domain 1"/>
    <property type="match status" value="1"/>
</dbReference>
<gene>
    <name evidence="2" type="ORF">F0P94_01380</name>
</gene>
<protein>
    <submittedName>
        <fullName evidence="2">Extradiol dioxygenase</fullName>
    </submittedName>
</protein>
<dbReference type="InterPro" id="IPR037523">
    <property type="entry name" value="VOC_core"/>
</dbReference>
<evidence type="ECO:0000313" key="2">
    <source>
        <dbReference type="EMBL" id="KAA9345764.1"/>
    </source>
</evidence>
<dbReference type="InterPro" id="IPR029068">
    <property type="entry name" value="Glyas_Bleomycin-R_OHBP_Dase"/>
</dbReference>
<dbReference type="GO" id="GO:0051213">
    <property type="term" value="F:dioxygenase activity"/>
    <property type="evidence" value="ECO:0007669"/>
    <property type="project" value="UniProtKB-KW"/>
</dbReference>
<evidence type="ECO:0000259" key="1">
    <source>
        <dbReference type="PROSITE" id="PS51819"/>
    </source>
</evidence>
<proteinExistence type="predicted"/>
<dbReference type="PANTHER" id="PTHR36503:SF2">
    <property type="entry name" value="BLR2408 PROTEIN"/>
    <property type="match status" value="1"/>
</dbReference>
<organism evidence="2 3">
    <name type="scientific">Adhaeribacter soli</name>
    <dbReference type="NCBI Taxonomy" id="2607655"/>
    <lineage>
        <taxon>Bacteria</taxon>
        <taxon>Pseudomonadati</taxon>
        <taxon>Bacteroidota</taxon>
        <taxon>Cytophagia</taxon>
        <taxon>Cytophagales</taxon>
        <taxon>Hymenobacteraceae</taxon>
        <taxon>Adhaeribacter</taxon>
    </lineage>
</organism>
<accession>A0A5N1J4Y9</accession>
<feature type="domain" description="VOC" evidence="1">
    <location>
        <begin position="3"/>
        <end position="130"/>
    </location>
</feature>
<dbReference type="EMBL" id="VTWT01000001">
    <property type="protein sequence ID" value="KAA9345764.1"/>
    <property type="molecule type" value="Genomic_DNA"/>
</dbReference>
<dbReference type="RefSeq" id="WP_150901907.1">
    <property type="nucleotide sequence ID" value="NZ_VTWT01000001.1"/>
</dbReference>
<evidence type="ECO:0000313" key="3">
    <source>
        <dbReference type="Proteomes" id="UP000326570"/>
    </source>
</evidence>
<dbReference type="AlphaFoldDB" id="A0A5N1J4Y9"/>
<dbReference type="PANTHER" id="PTHR36503">
    <property type="entry name" value="BLR2520 PROTEIN"/>
    <property type="match status" value="1"/>
</dbReference>
<dbReference type="InterPro" id="IPR004360">
    <property type="entry name" value="Glyas_Fos-R_dOase_dom"/>
</dbReference>
<dbReference type="SUPFAM" id="SSF54593">
    <property type="entry name" value="Glyoxalase/Bleomycin resistance protein/Dihydroxybiphenyl dioxygenase"/>
    <property type="match status" value="1"/>
</dbReference>